<evidence type="ECO:0000313" key="2">
    <source>
        <dbReference type="Proteomes" id="UP000543598"/>
    </source>
</evidence>
<dbReference type="EMBL" id="JABEMB010000055">
    <property type="protein sequence ID" value="NNH05457.1"/>
    <property type="molecule type" value="Genomic_DNA"/>
</dbReference>
<protein>
    <submittedName>
        <fullName evidence="1">Uncharacterized protein</fullName>
    </submittedName>
</protein>
<evidence type="ECO:0000313" key="1">
    <source>
        <dbReference type="EMBL" id="NNH05457.1"/>
    </source>
</evidence>
<keyword evidence="2" id="KW-1185">Reference proteome</keyword>
<comment type="caution">
    <text evidence="1">The sequence shown here is derived from an EMBL/GenBank/DDBJ whole genome shotgun (WGS) entry which is preliminary data.</text>
</comment>
<organism evidence="1 2">
    <name type="scientific">Microbacterium ulmi</name>
    <dbReference type="NCBI Taxonomy" id="179095"/>
    <lineage>
        <taxon>Bacteria</taxon>
        <taxon>Bacillati</taxon>
        <taxon>Actinomycetota</taxon>
        <taxon>Actinomycetes</taxon>
        <taxon>Micrococcales</taxon>
        <taxon>Microbacteriaceae</taxon>
        <taxon>Microbacterium</taxon>
    </lineage>
</organism>
<reference evidence="1 2" key="1">
    <citation type="submission" date="2020-05" db="EMBL/GenBank/DDBJ databases">
        <title>MicrobeNet Type strains.</title>
        <authorList>
            <person name="Nicholson A.C."/>
        </authorList>
    </citation>
    <scope>NUCLEOTIDE SEQUENCE [LARGE SCALE GENOMIC DNA]</scope>
    <source>
        <strain evidence="1 2">JCM 14282</strain>
    </source>
</reference>
<proteinExistence type="predicted"/>
<dbReference type="AlphaFoldDB" id="A0A7Y2Q2H9"/>
<accession>A0A7Y2Q2H9</accession>
<sequence length="83" mass="9019">MDVLLVPARARPDEAVAALREAADVYGWGLDADRADDGGVRARVVPGTCTRQPEARRVLERARATHADLLADVTIERAVRTRA</sequence>
<dbReference type="RefSeq" id="WP_167038302.1">
    <property type="nucleotide sequence ID" value="NZ_BAAANA010000001.1"/>
</dbReference>
<gene>
    <name evidence="1" type="ORF">HLA99_16575</name>
</gene>
<name>A0A7Y2Q2H9_9MICO</name>
<dbReference type="Proteomes" id="UP000543598">
    <property type="component" value="Unassembled WGS sequence"/>
</dbReference>